<dbReference type="Proteomes" id="UP000661715">
    <property type="component" value="Unassembled WGS sequence"/>
</dbReference>
<evidence type="ECO:0000256" key="1">
    <source>
        <dbReference type="SAM" id="Phobius"/>
    </source>
</evidence>
<keyword evidence="3" id="KW-1185">Reference proteome</keyword>
<keyword evidence="1" id="KW-0812">Transmembrane</keyword>
<accession>A0ABR7ULQ0</accession>
<feature type="transmembrane region" description="Helical" evidence="1">
    <location>
        <begin position="121"/>
        <end position="142"/>
    </location>
</feature>
<feature type="transmembrane region" description="Helical" evidence="1">
    <location>
        <begin position="154"/>
        <end position="172"/>
    </location>
</feature>
<keyword evidence="1" id="KW-1133">Transmembrane helix</keyword>
<dbReference type="EMBL" id="NASZ01000001">
    <property type="protein sequence ID" value="MBD0723655.1"/>
    <property type="molecule type" value="Genomic_DNA"/>
</dbReference>
<evidence type="ECO:0000313" key="3">
    <source>
        <dbReference type="Proteomes" id="UP000661715"/>
    </source>
</evidence>
<organism evidence="2 3">
    <name type="scientific">Flavobacterium pokkalii</name>
    <dbReference type="NCBI Taxonomy" id="1940408"/>
    <lineage>
        <taxon>Bacteria</taxon>
        <taxon>Pseudomonadati</taxon>
        <taxon>Bacteroidota</taxon>
        <taxon>Flavobacteriia</taxon>
        <taxon>Flavobacteriales</taxon>
        <taxon>Flavobacteriaceae</taxon>
        <taxon>Flavobacterium</taxon>
    </lineage>
</organism>
<protein>
    <recommendedName>
        <fullName evidence="4">DUF1129 domain-containing protein</fullName>
    </recommendedName>
</protein>
<evidence type="ECO:0000313" key="2">
    <source>
        <dbReference type="EMBL" id="MBD0723655.1"/>
    </source>
</evidence>
<sequence>MKLTNEQIAIIDQNLIDKGVVYEEIKLELLDHIVTDIELETEESDFDVVFSKVMLKWEKALEETSSFWGNLVGPRIIIEKYSSLSKRKYLLSLLFAVAFSILMIIITKLNPEEYIYNVLKMVFSSVYIVLYLIIIISLFFIWKLKTKTIHGRFFQKNCSYLAIHLYIIYTFINGHTHLHRHYDKSAFFNMFLEWFMPALFFFMIIYHIMIAKEHFKIIKKYKLV</sequence>
<feature type="transmembrane region" description="Helical" evidence="1">
    <location>
        <begin position="89"/>
        <end position="109"/>
    </location>
</feature>
<name>A0ABR7ULQ0_9FLAO</name>
<comment type="caution">
    <text evidence="2">The sequence shown here is derived from an EMBL/GenBank/DDBJ whole genome shotgun (WGS) entry which is preliminary data.</text>
</comment>
<dbReference type="RefSeq" id="WP_188219290.1">
    <property type="nucleotide sequence ID" value="NZ_NASZ01000001.1"/>
</dbReference>
<evidence type="ECO:0008006" key="4">
    <source>
        <dbReference type="Google" id="ProtNLM"/>
    </source>
</evidence>
<proteinExistence type="predicted"/>
<gene>
    <name evidence="2" type="ORF">B6A10_00515</name>
</gene>
<reference evidence="2 3" key="1">
    <citation type="journal article" date="2020" name="Microbiol. Res.">
        <title>Flavobacterium pokkalii sp. nov., a novel plant growth promoting native rhizobacteria isolated from pokkali rice grown in coastal saline affected agricultural regions of southern India, Kerala.</title>
        <authorList>
            <person name="Menon R.R."/>
            <person name="Kumari S."/>
            <person name="Viver T."/>
            <person name="Rameshkumar N."/>
        </authorList>
    </citation>
    <scope>NUCLEOTIDE SEQUENCE [LARGE SCALE GENOMIC DNA]</scope>
    <source>
        <strain evidence="2 3">L1I52</strain>
    </source>
</reference>
<feature type="transmembrane region" description="Helical" evidence="1">
    <location>
        <begin position="192"/>
        <end position="211"/>
    </location>
</feature>
<keyword evidence="1" id="KW-0472">Membrane</keyword>